<proteinExistence type="predicted"/>
<dbReference type="InterPro" id="IPR029058">
    <property type="entry name" value="AB_hydrolase_fold"/>
</dbReference>
<evidence type="ECO:0000259" key="1">
    <source>
        <dbReference type="Pfam" id="PF00561"/>
    </source>
</evidence>
<dbReference type="PANTHER" id="PTHR12277:SF81">
    <property type="entry name" value="PROTEIN ABHD13"/>
    <property type="match status" value="1"/>
</dbReference>
<dbReference type="PANTHER" id="PTHR12277">
    <property type="entry name" value="ALPHA/BETA HYDROLASE DOMAIN-CONTAINING PROTEIN"/>
    <property type="match status" value="1"/>
</dbReference>
<protein>
    <recommendedName>
        <fullName evidence="1">AB hydrolase-1 domain-containing protein</fullName>
    </recommendedName>
</protein>
<dbReference type="OrthoDB" id="53505at2"/>
<organism evidence="2 3">
    <name type="scientific">Clostridium kluyveri</name>
    <dbReference type="NCBI Taxonomy" id="1534"/>
    <lineage>
        <taxon>Bacteria</taxon>
        <taxon>Bacillati</taxon>
        <taxon>Bacillota</taxon>
        <taxon>Clostridia</taxon>
        <taxon>Eubacteriales</taxon>
        <taxon>Clostridiaceae</taxon>
        <taxon>Clostridium</taxon>
    </lineage>
</organism>
<dbReference type="AlphaFoldDB" id="A0A1L5F7J5"/>
<name>A0A1L5F7J5_CLOKL</name>
<reference evidence="2 3" key="1">
    <citation type="submission" date="2016-12" db="EMBL/GenBank/DDBJ databases">
        <title>Complete genome sequence of Clostridium kluyveri JZZ isolated from the pit mud of a Chinese flavor liquor-making factory.</title>
        <authorList>
            <person name="Wang Y."/>
        </authorList>
    </citation>
    <scope>NUCLEOTIDE SEQUENCE [LARGE SCALE GENOMIC DNA]</scope>
    <source>
        <strain evidence="2 3">JZZ</strain>
    </source>
</reference>
<gene>
    <name evidence="2" type="ORF">BS101_09395</name>
</gene>
<evidence type="ECO:0000313" key="2">
    <source>
        <dbReference type="EMBL" id="APM38942.1"/>
    </source>
</evidence>
<dbReference type="Proteomes" id="UP000184604">
    <property type="component" value="Chromosome"/>
</dbReference>
<dbReference type="RefSeq" id="WP_073538586.1">
    <property type="nucleotide sequence ID" value="NZ_CP018335.1"/>
</dbReference>
<dbReference type="EMBL" id="CP018335">
    <property type="protein sequence ID" value="APM38942.1"/>
    <property type="molecule type" value="Genomic_DNA"/>
</dbReference>
<dbReference type="SUPFAM" id="SSF53474">
    <property type="entry name" value="alpha/beta-Hydrolases"/>
    <property type="match status" value="1"/>
</dbReference>
<dbReference type="InterPro" id="IPR000073">
    <property type="entry name" value="AB_hydrolase_1"/>
</dbReference>
<dbReference type="Gene3D" id="3.40.50.1820">
    <property type="entry name" value="alpha/beta hydrolase"/>
    <property type="match status" value="1"/>
</dbReference>
<evidence type="ECO:0000313" key="3">
    <source>
        <dbReference type="Proteomes" id="UP000184604"/>
    </source>
</evidence>
<sequence>MDFNPISEDPVKLDNNYPTLIDGFTCDSNNSKLMGTIYVAQGKGPHPTVLLLHGIPGYEQNSDIAHVLLRTGYNVVIFHYRGNWGSEGTYSIGHIFEDIENVIEFLKCRQSVESYRVDSKNIILIGHSLGGFSALMAASNHPEIKLVASIAGFNFGLYGEIISANNNLVKSAIENFEFIKSPVIKGITPTKFVEEIIEHRKKWNILNIIKKLKGHSVLMIGGIRDNISPIEQNFKLIVEALEKERVDFKEVLLDGDHCFSDKRIVLTKEILKWLQVYIRK</sequence>
<accession>A0A1L5F7J5</accession>
<feature type="domain" description="AB hydrolase-1" evidence="1">
    <location>
        <begin position="47"/>
        <end position="152"/>
    </location>
</feature>
<dbReference type="Pfam" id="PF00561">
    <property type="entry name" value="Abhydrolase_1"/>
    <property type="match status" value="1"/>
</dbReference>